<comment type="subcellular location">
    <subcellularLocation>
        <location evidence="1 9">Cell inner membrane</location>
        <topology evidence="1 9">Multi-pass membrane protein</topology>
    </subcellularLocation>
</comment>
<feature type="transmembrane region" description="Helical" evidence="9">
    <location>
        <begin position="74"/>
        <end position="96"/>
    </location>
</feature>
<organism evidence="11 12">
    <name type="scientific">Psychromarinibacter halotolerans</name>
    <dbReference type="NCBI Taxonomy" id="1775175"/>
    <lineage>
        <taxon>Bacteria</taxon>
        <taxon>Pseudomonadati</taxon>
        <taxon>Pseudomonadota</taxon>
        <taxon>Alphaproteobacteria</taxon>
        <taxon>Rhodobacterales</taxon>
        <taxon>Paracoccaceae</taxon>
        <taxon>Psychromarinibacter</taxon>
    </lineage>
</organism>
<evidence type="ECO:0000256" key="9">
    <source>
        <dbReference type="RuleBase" id="RU369079"/>
    </source>
</evidence>
<evidence type="ECO:0000259" key="10">
    <source>
        <dbReference type="Pfam" id="PF04290"/>
    </source>
</evidence>
<comment type="function">
    <text evidence="9">Part of the tripartite ATP-independent periplasmic (TRAP) transport system.</text>
</comment>
<evidence type="ECO:0000256" key="4">
    <source>
        <dbReference type="ARBA" id="ARBA00022519"/>
    </source>
</evidence>
<keyword evidence="12" id="KW-1185">Reference proteome</keyword>
<sequence>MAAIACAILALTLVAIVYDVITRNLNMYGVTWVLAMTEYGLVYMTALGTPWLLRNRGHVSIEAIRRHLPEPALVWLERLVLVLCIFACLVAIAATITVIDRYWTNYDTRARFLRRWWLYAPILVCFVLCAIQFLRFLFSPGTFFTPADTEEGL</sequence>
<feature type="transmembrane region" description="Helical" evidence="9">
    <location>
        <begin position="29"/>
        <end position="53"/>
    </location>
</feature>
<dbReference type="InterPro" id="IPR055348">
    <property type="entry name" value="DctQ"/>
</dbReference>
<evidence type="ECO:0000313" key="11">
    <source>
        <dbReference type="EMBL" id="MFC3145560.1"/>
    </source>
</evidence>
<accession>A0ABV7GVK2</accession>
<keyword evidence="4 9" id="KW-0997">Cell inner membrane</keyword>
<feature type="transmembrane region" description="Helical" evidence="9">
    <location>
        <begin position="116"/>
        <end position="138"/>
    </location>
</feature>
<name>A0ABV7GVK2_9RHOB</name>
<comment type="similarity">
    <text evidence="8 9">Belongs to the TRAP transporter small permease family.</text>
</comment>
<comment type="subunit">
    <text evidence="9">The complex comprises the extracytoplasmic solute receptor protein and the two transmembrane proteins.</text>
</comment>
<comment type="caution">
    <text evidence="11">The sequence shown here is derived from an EMBL/GenBank/DDBJ whole genome shotgun (WGS) entry which is preliminary data.</text>
</comment>
<keyword evidence="6 9" id="KW-1133">Transmembrane helix</keyword>
<dbReference type="PANTHER" id="PTHR35011">
    <property type="entry name" value="2,3-DIKETO-L-GULONATE TRAP TRANSPORTER SMALL PERMEASE PROTEIN YIAM"/>
    <property type="match status" value="1"/>
</dbReference>
<feature type="domain" description="Tripartite ATP-independent periplasmic transporters DctQ component" evidence="10">
    <location>
        <begin position="14"/>
        <end position="138"/>
    </location>
</feature>
<evidence type="ECO:0000256" key="6">
    <source>
        <dbReference type="ARBA" id="ARBA00022989"/>
    </source>
</evidence>
<dbReference type="Pfam" id="PF04290">
    <property type="entry name" value="DctQ"/>
    <property type="match status" value="1"/>
</dbReference>
<evidence type="ECO:0000313" key="12">
    <source>
        <dbReference type="Proteomes" id="UP001595632"/>
    </source>
</evidence>
<reference evidence="12" key="1">
    <citation type="journal article" date="2019" name="Int. J. Syst. Evol. Microbiol.">
        <title>The Global Catalogue of Microorganisms (GCM) 10K type strain sequencing project: providing services to taxonomists for standard genome sequencing and annotation.</title>
        <authorList>
            <consortium name="The Broad Institute Genomics Platform"/>
            <consortium name="The Broad Institute Genome Sequencing Center for Infectious Disease"/>
            <person name="Wu L."/>
            <person name="Ma J."/>
        </authorList>
    </citation>
    <scope>NUCLEOTIDE SEQUENCE [LARGE SCALE GENOMIC DNA]</scope>
    <source>
        <strain evidence="12">KCTC 52366</strain>
    </source>
</reference>
<evidence type="ECO:0000256" key="3">
    <source>
        <dbReference type="ARBA" id="ARBA00022475"/>
    </source>
</evidence>
<dbReference type="Proteomes" id="UP001595632">
    <property type="component" value="Unassembled WGS sequence"/>
</dbReference>
<comment type="caution">
    <text evidence="9">Lacks conserved residue(s) required for the propagation of feature annotation.</text>
</comment>
<keyword evidence="7 9" id="KW-0472">Membrane</keyword>
<keyword evidence="3" id="KW-1003">Cell membrane</keyword>
<keyword evidence="5 9" id="KW-0812">Transmembrane</keyword>
<evidence type="ECO:0000256" key="1">
    <source>
        <dbReference type="ARBA" id="ARBA00004429"/>
    </source>
</evidence>
<evidence type="ECO:0000256" key="2">
    <source>
        <dbReference type="ARBA" id="ARBA00022448"/>
    </source>
</evidence>
<evidence type="ECO:0000256" key="5">
    <source>
        <dbReference type="ARBA" id="ARBA00022692"/>
    </source>
</evidence>
<dbReference type="EMBL" id="JBHRTB010000010">
    <property type="protein sequence ID" value="MFC3145560.1"/>
    <property type="molecule type" value="Genomic_DNA"/>
</dbReference>
<evidence type="ECO:0000256" key="7">
    <source>
        <dbReference type="ARBA" id="ARBA00023136"/>
    </source>
</evidence>
<dbReference type="InterPro" id="IPR007387">
    <property type="entry name" value="TRAP_DctQ"/>
</dbReference>
<keyword evidence="2 9" id="KW-0813">Transport</keyword>
<gene>
    <name evidence="11" type="ORF">ACFOGP_22755</name>
</gene>
<proteinExistence type="inferred from homology"/>
<evidence type="ECO:0000256" key="8">
    <source>
        <dbReference type="ARBA" id="ARBA00038436"/>
    </source>
</evidence>
<protein>
    <recommendedName>
        <fullName evidence="9">TRAP transporter small permease protein</fullName>
    </recommendedName>
</protein>